<dbReference type="InterPro" id="IPR032720">
    <property type="entry name" value="Cys_rich_CWC"/>
</dbReference>
<dbReference type="EMBL" id="PQVF01000004">
    <property type="protein sequence ID" value="POY37332.1"/>
    <property type="molecule type" value="Genomic_DNA"/>
</dbReference>
<dbReference type="AlphaFoldDB" id="A0A2S5A4U5"/>
<evidence type="ECO:0000313" key="2">
    <source>
        <dbReference type="Proteomes" id="UP000236893"/>
    </source>
</evidence>
<dbReference type="OrthoDB" id="9800168at2"/>
<reference evidence="1 2" key="1">
    <citation type="submission" date="2018-01" db="EMBL/GenBank/DDBJ databases">
        <authorList>
            <person name="Gaut B.S."/>
            <person name="Morton B.R."/>
            <person name="Clegg M.T."/>
            <person name="Duvall M.R."/>
        </authorList>
    </citation>
    <scope>NUCLEOTIDE SEQUENCE [LARGE SCALE GENOMIC DNA]</scope>
    <source>
        <strain evidence="1 2">HR-AV</strain>
    </source>
</reference>
<evidence type="ECO:0008006" key="3">
    <source>
        <dbReference type="Google" id="ProtNLM"/>
    </source>
</evidence>
<dbReference type="Proteomes" id="UP000236893">
    <property type="component" value="Unassembled WGS sequence"/>
</dbReference>
<gene>
    <name evidence="1" type="ORF">C3K47_06085</name>
</gene>
<evidence type="ECO:0000313" key="1">
    <source>
        <dbReference type="EMBL" id="POY37332.1"/>
    </source>
</evidence>
<dbReference type="Pfam" id="PF14375">
    <property type="entry name" value="Cys_rich_CWC"/>
    <property type="match status" value="1"/>
</dbReference>
<dbReference type="RefSeq" id="WP_103788240.1">
    <property type="nucleotide sequence ID" value="NZ_PQVF01000004.1"/>
</dbReference>
<comment type="caution">
    <text evidence="1">The sequence shown here is derived from an EMBL/GenBank/DDBJ whole genome shotgun (WGS) entry which is preliminary data.</text>
</comment>
<proteinExistence type="predicted"/>
<keyword evidence="2" id="KW-1185">Reference proteome</keyword>
<sequence>MAAHEINTCPRCNSSFECKAGSITQCQCYGLTFTAEEKDLVADNYTDCLCRKCLLELKREAKYRSLTEKKEQMNSILKTR</sequence>
<name>A0A2S5A4U5_9SPHI</name>
<protein>
    <recommendedName>
        <fullName evidence="3">Cysteine-rich CWC family protein</fullName>
    </recommendedName>
</protein>
<accession>A0A2S5A4U5</accession>
<organism evidence="1 2">
    <name type="scientific">Solitalea longa</name>
    <dbReference type="NCBI Taxonomy" id="2079460"/>
    <lineage>
        <taxon>Bacteria</taxon>
        <taxon>Pseudomonadati</taxon>
        <taxon>Bacteroidota</taxon>
        <taxon>Sphingobacteriia</taxon>
        <taxon>Sphingobacteriales</taxon>
        <taxon>Sphingobacteriaceae</taxon>
        <taxon>Solitalea</taxon>
    </lineage>
</organism>